<dbReference type="EMBL" id="AHHH01000015">
    <property type="protein sequence ID" value="ESU44821.1"/>
    <property type="molecule type" value="Genomic_DNA"/>
</dbReference>
<accession>V6U1F0</accession>
<protein>
    <submittedName>
        <fullName evidence="1">High cysteine membrane protein Group 2</fullName>
    </submittedName>
</protein>
<name>V6U1F0_GIAIN</name>
<dbReference type="InterPro" id="IPR009030">
    <property type="entry name" value="Growth_fac_rcpt_cys_sf"/>
</dbReference>
<feature type="non-terminal residue" evidence="1">
    <location>
        <position position="1"/>
    </location>
</feature>
<comment type="caution">
    <text evidence="1">The sequence shown here is derived from an EMBL/GenBank/DDBJ whole genome shotgun (WGS) entry which is preliminary data.</text>
</comment>
<evidence type="ECO:0000313" key="2">
    <source>
        <dbReference type="Proteomes" id="UP000018040"/>
    </source>
</evidence>
<gene>
    <name evidence="1" type="ORF">GSB_151026</name>
</gene>
<dbReference type="Proteomes" id="UP000018040">
    <property type="component" value="Unassembled WGS sequence"/>
</dbReference>
<sequence>VSVSTVPVRSQVCKKDSADNTVYHCTTCADSTNCKTCENRYYLATVRKYKLCRPCSPLCKTCENENGDKCAECAVGSATVDKTCNPPTCITTNGQAGGTNINCVTCSSDNINCDECKDGYFLERVEPTVCARNVTLLAIHALDH</sequence>
<proteinExistence type="predicted"/>
<evidence type="ECO:0000313" key="1">
    <source>
        <dbReference type="EMBL" id="ESU44821.1"/>
    </source>
</evidence>
<reference evidence="2" key="1">
    <citation type="submission" date="2012-02" db="EMBL/GenBank/DDBJ databases">
        <title>Genome sequencing of Giardia lamblia Genotypes A2 and B isolates (DH and GS) and comparative analysis with the genomes of Genotypes A1 and E (WB and Pig).</title>
        <authorList>
            <person name="Adam R."/>
            <person name="Dahlstrom E."/>
            <person name="Martens C."/>
            <person name="Bruno D."/>
            <person name="Barbian K."/>
            <person name="Porcella S.F."/>
            <person name="Nash T."/>
        </authorList>
    </citation>
    <scope>NUCLEOTIDE SEQUENCE</scope>
    <source>
        <strain evidence="2">GS</strain>
    </source>
</reference>
<reference evidence="1 2" key="2">
    <citation type="journal article" date="2013" name="Genome Biol. Evol.">
        <title>Genome sequencing of Giardia lamblia genotypes A2 and B isolates (DH and GS) and comparative analysis with the genomes of genotypes A1 and E (WB and Pig).</title>
        <authorList>
            <person name="Adam R.D."/>
            <person name="Dahlstrom E.W."/>
            <person name="Martens C.A."/>
            <person name="Bruno D.P."/>
            <person name="Barbian K.D."/>
            <person name="Ricklefs S.M."/>
            <person name="Hernandez M.M."/>
            <person name="Narla N.P."/>
            <person name="Patel R.B."/>
            <person name="Porcella S.F."/>
            <person name="Nash T.E."/>
        </authorList>
    </citation>
    <scope>NUCLEOTIDE SEQUENCE [LARGE SCALE GENOMIC DNA]</scope>
    <source>
        <strain evidence="1 2">GS</strain>
    </source>
</reference>
<organism evidence="1 2">
    <name type="scientific">Giardia intestinalis</name>
    <name type="common">Giardia lamblia</name>
    <dbReference type="NCBI Taxonomy" id="5741"/>
    <lineage>
        <taxon>Eukaryota</taxon>
        <taxon>Metamonada</taxon>
        <taxon>Diplomonadida</taxon>
        <taxon>Hexamitidae</taxon>
        <taxon>Giardiinae</taxon>
        <taxon>Giardia</taxon>
    </lineage>
</organism>
<dbReference type="AlphaFoldDB" id="V6U1F0"/>
<dbReference type="SUPFAM" id="SSF57184">
    <property type="entry name" value="Growth factor receptor domain"/>
    <property type="match status" value="1"/>
</dbReference>